<dbReference type="Pfam" id="PF04134">
    <property type="entry name" value="DCC1-like"/>
    <property type="match status" value="1"/>
</dbReference>
<feature type="region of interest" description="Disordered" evidence="1">
    <location>
        <begin position="116"/>
        <end position="136"/>
    </location>
</feature>
<dbReference type="RefSeq" id="WP_211601963.1">
    <property type="nucleotide sequence ID" value="NZ_JAGSNF010000006.1"/>
</dbReference>
<keyword evidence="3" id="KW-1185">Reference proteome</keyword>
<comment type="caution">
    <text evidence="2">The sequence shown here is derived from an EMBL/GenBank/DDBJ whole genome shotgun (WGS) entry which is preliminary data.</text>
</comment>
<evidence type="ECO:0000256" key="1">
    <source>
        <dbReference type="SAM" id="MobiDB-lite"/>
    </source>
</evidence>
<evidence type="ECO:0000313" key="2">
    <source>
        <dbReference type="EMBL" id="MBR7742794.1"/>
    </source>
</evidence>
<organism evidence="2 3">
    <name type="scientific">Phycicoccus avicenniae</name>
    <dbReference type="NCBI Taxonomy" id="2828860"/>
    <lineage>
        <taxon>Bacteria</taxon>
        <taxon>Bacillati</taxon>
        <taxon>Actinomycetota</taxon>
        <taxon>Actinomycetes</taxon>
        <taxon>Micrococcales</taxon>
        <taxon>Intrasporangiaceae</taxon>
        <taxon>Phycicoccus</taxon>
    </lineage>
</organism>
<proteinExistence type="predicted"/>
<dbReference type="Proteomes" id="UP000677016">
    <property type="component" value="Unassembled WGS sequence"/>
</dbReference>
<reference evidence="2" key="1">
    <citation type="submission" date="2021-04" db="EMBL/GenBank/DDBJ databases">
        <title>Phycicoccus avicenniae sp. nov., a novel endophytic actinomycetes isolated from branch of Avicennia mariana.</title>
        <authorList>
            <person name="Tuo L."/>
        </authorList>
    </citation>
    <scope>NUCLEOTIDE SEQUENCE</scope>
    <source>
        <strain evidence="2">BSK3Z-2</strain>
    </source>
</reference>
<dbReference type="GO" id="GO:0015035">
    <property type="term" value="F:protein-disulfide reductase activity"/>
    <property type="evidence" value="ECO:0007669"/>
    <property type="project" value="InterPro"/>
</dbReference>
<dbReference type="InterPro" id="IPR007263">
    <property type="entry name" value="DCC1-like"/>
</dbReference>
<dbReference type="AlphaFoldDB" id="A0A941D632"/>
<name>A0A941D632_9MICO</name>
<gene>
    <name evidence="2" type="ORF">KC207_05750</name>
</gene>
<evidence type="ECO:0000313" key="3">
    <source>
        <dbReference type="Proteomes" id="UP000677016"/>
    </source>
</evidence>
<sequence length="136" mass="14581">MAPHPPVLVFDGDCAFCTSSARLLARLRRSPGDFAVEPWQRLDLPALGLTEEQCSQAVQWVARDGRVSAAERGIARSLLASRVMVRPVGALLLAPAVRPLAGVVYRWVARNRSRMPGGTPACALPPAGTQGEDTRP</sequence>
<accession>A0A941D632</accession>
<dbReference type="EMBL" id="JAGSNF010000006">
    <property type="protein sequence ID" value="MBR7742794.1"/>
    <property type="molecule type" value="Genomic_DNA"/>
</dbReference>
<protein>
    <submittedName>
        <fullName evidence="2">DUF393 domain-containing protein</fullName>
    </submittedName>
</protein>